<evidence type="ECO:0000313" key="2">
    <source>
        <dbReference type="Proteomes" id="UP001548189"/>
    </source>
</evidence>
<protein>
    <recommendedName>
        <fullName evidence="3">30S ribosomal protein S14</fullName>
    </recommendedName>
</protein>
<proteinExistence type="predicted"/>
<organism evidence="1 2">
    <name type="scientific">Aliikangiella maris</name>
    <dbReference type="NCBI Taxonomy" id="3162458"/>
    <lineage>
        <taxon>Bacteria</taxon>
        <taxon>Pseudomonadati</taxon>
        <taxon>Pseudomonadota</taxon>
        <taxon>Gammaproteobacteria</taxon>
        <taxon>Oceanospirillales</taxon>
        <taxon>Pleioneaceae</taxon>
        <taxon>Aliikangiella</taxon>
    </lineage>
</organism>
<accession>A0ABV2BZM1</accession>
<evidence type="ECO:0008006" key="3">
    <source>
        <dbReference type="Google" id="ProtNLM"/>
    </source>
</evidence>
<comment type="caution">
    <text evidence="1">The sequence shown here is derived from an EMBL/GenBank/DDBJ whole genome shotgun (WGS) entry which is preliminary data.</text>
</comment>
<dbReference type="RefSeq" id="WP_353897555.1">
    <property type="nucleotide sequence ID" value="NZ_JBEVCJ010000031.1"/>
</dbReference>
<dbReference type="EMBL" id="JBEVCJ010000031">
    <property type="protein sequence ID" value="MET1256972.1"/>
    <property type="molecule type" value="Genomic_DNA"/>
</dbReference>
<gene>
    <name evidence="1" type="ORF">ABVT43_17650</name>
</gene>
<dbReference type="Proteomes" id="UP001548189">
    <property type="component" value="Unassembled WGS sequence"/>
</dbReference>
<sequence length="47" mass="5744">MAKSKAMLMKKLRDDRKKQGLVDYRKWVTQEEEQKLDNYLKKLRSNT</sequence>
<name>A0ABV2BZM1_9GAMM</name>
<evidence type="ECO:0000313" key="1">
    <source>
        <dbReference type="EMBL" id="MET1256972.1"/>
    </source>
</evidence>
<keyword evidence="2" id="KW-1185">Reference proteome</keyword>
<reference evidence="1 2" key="1">
    <citation type="submission" date="2024-06" db="EMBL/GenBank/DDBJ databases">
        <authorList>
            <person name="Li F."/>
        </authorList>
    </citation>
    <scope>NUCLEOTIDE SEQUENCE [LARGE SCALE GENOMIC DNA]</scope>
    <source>
        <strain evidence="1 2">GXAS 311</strain>
    </source>
</reference>